<dbReference type="InterPro" id="IPR017972">
    <property type="entry name" value="Cyt_P450_CS"/>
</dbReference>
<proteinExistence type="inferred from homology"/>
<sequence length="238" mass="26781">MQSLLESHEVSTDSRALTARGDTVDDQKPSRTVAVQLTTDEVVGSAITLFLAGSDTTSTGLGFLLHCLGKYPDVQQRLRDEIEEALERCGEITYEVAMNLKYMDRVIQETFRHLPPVTGIITRRALTNVDICGTGYPAGLAFYFPPQRIHKDPKYWDEPSKFDPDRFLKPLKHPLAYQAFGAGPRNCVGMRPALLFLKLSLCKLIPEFEFKSDEDPKCRGVMIVTHAERIMIAVKHLK</sequence>
<evidence type="ECO:0000256" key="13">
    <source>
        <dbReference type="PIRSR" id="PIRSR602401-1"/>
    </source>
</evidence>
<keyword evidence="6 13" id="KW-0479">Metal-binding</keyword>
<evidence type="ECO:0000256" key="11">
    <source>
        <dbReference type="ARBA" id="ARBA00023033"/>
    </source>
</evidence>
<feature type="compositionally biased region" description="Basic and acidic residues" evidence="15">
    <location>
        <begin position="1"/>
        <end position="12"/>
    </location>
</feature>
<organism evidence="16 17">
    <name type="scientific">Galendromus occidentalis</name>
    <name type="common">western predatory mite</name>
    <dbReference type="NCBI Taxonomy" id="34638"/>
    <lineage>
        <taxon>Eukaryota</taxon>
        <taxon>Metazoa</taxon>
        <taxon>Ecdysozoa</taxon>
        <taxon>Arthropoda</taxon>
        <taxon>Chelicerata</taxon>
        <taxon>Arachnida</taxon>
        <taxon>Acari</taxon>
        <taxon>Parasitiformes</taxon>
        <taxon>Mesostigmata</taxon>
        <taxon>Gamasina</taxon>
        <taxon>Phytoseioidea</taxon>
        <taxon>Phytoseiidae</taxon>
        <taxon>Typhlodrominae</taxon>
        <taxon>Galendromus</taxon>
    </lineage>
</organism>
<dbReference type="InterPro" id="IPR001128">
    <property type="entry name" value="Cyt_P450"/>
</dbReference>
<comment type="similarity">
    <text evidence="4 14">Belongs to the cytochrome P450 family.</text>
</comment>
<keyword evidence="9 14" id="KW-0560">Oxidoreductase</keyword>
<feature type="region of interest" description="Disordered" evidence="15">
    <location>
        <begin position="1"/>
        <end position="28"/>
    </location>
</feature>
<gene>
    <name evidence="17" type="primary">LOC100899556</name>
</gene>
<dbReference type="InterPro" id="IPR050476">
    <property type="entry name" value="Insect_CytP450_Detox"/>
</dbReference>
<name>A0AAJ6VXY8_9ACAR</name>
<evidence type="ECO:0000256" key="12">
    <source>
        <dbReference type="ARBA" id="ARBA00023136"/>
    </source>
</evidence>
<dbReference type="Pfam" id="PF00067">
    <property type="entry name" value="p450"/>
    <property type="match status" value="1"/>
</dbReference>
<evidence type="ECO:0000256" key="9">
    <source>
        <dbReference type="ARBA" id="ARBA00023002"/>
    </source>
</evidence>
<dbReference type="PANTHER" id="PTHR24292">
    <property type="entry name" value="CYTOCHROME P450"/>
    <property type="match status" value="1"/>
</dbReference>
<evidence type="ECO:0000256" key="8">
    <source>
        <dbReference type="ARBA" id="ARBA00022848"/>
    </source>
</evidence>
<evidence type="ECO:0000313" key="16">
    <source>
        <dbReference type="Proteomes" id="UP000694867"/>
    </source>
</evidence>
<protein>
    <submittedName>
        <fullName evidence="17">Cytochrome P450 3A6</fullName>
    </submittedName>
</protein>
<evidence type="ECO:0000256" key="2">
    <source>
        <dbReference type="ARBA" id="ARBA00004174"/>
    </source>
</evidence>
<dbReference type="RefSeq" id="XP_003743392.2">
    <property type="nucleotide sequence ID" value="XM_003743344.2"/>
</dbReference>
<accession>A0AAJ6VXY8</accession>
<dbReference type="GeneID" id="100899556"/>
<keyword evidence="12" id="KW-0472">Membrane</keyword>
<reference evidence="17" key="1">
    <citation type="submission" date="2025-08" db="UniProtKB">
        <authorList>
            <consortium name="RefSeq"/>
        </authorList>
    </citation>
    <scope>IDENTIFICATION</scope>
</reference>
<dbReference type="GO" id="GO:0016705">
    <property type="term" value="F:oxidoreductase activity, acting on paired donors, with incorporation or reduction of molecular oxygen"/>
    <property type="evidence" value="ECO:0007669"/>
    <property type="project" value="InterPro"/>
</dbReference>
<dbReference type="PRINTS" id="PR00385">
    <property type="entry name" value="P450"/>
</dbReference>
<evidence type="ECO:0000256" key="14">
    <source>
        <dbReference type="RuleBase" id="RU000461"/>
    </source>
</evidence>
<dbReference type="PRINTS" id="PR00463">
    <property type="entry name" value="EP450I"/>
</dbReference>
<dbReference type="InterPro" id="IPR002401">
    <property type="entry name" value="Cyt_P450_E_grp-I"/>
</dbReference>
<dbReference type="InterPro" id="IPR036396">
    <property type="entry name" value="Cyt_P450_sf"/>
</dbReference>
<dbReference type="SUPFAM" id="SSF48264">
    <property type="entry name" value="Cytochrome P450"/>
    <property type="match status" value="1"/>
</dbReference>
<keyword evidence="7" id="KW-0256">Endoplasmic reticulum</keyword>
<dbReference type="AlphaFoldDB" id="A0AAJ6VXY8"/>
<evidence type="ECO:0000256" key="4">
    <source>
        <dbReference type="ARBA" id="ARBA00010617"/>
    </source>
</evidence>
<dbReference type="GO" id="GO:0005789">
    <property type="term" value="C:endoplasmic reticulum membrane"/>
    <property type="evidence" value="ECO:0007669"/>
    <property type="project" value="UniProtKB-SubCell"/>
</dbReference>
<evidence type="ECO:0000256" key="1">
    <source>
        <dbReference type="ARBA" id="ARBA00001971"/>
    </source>
</evidence>
<dbReference type="KEGG" id="goe:100899556"/>
<dbReference type="GO" id="GO:0020037">
    <property type="term" value="F:heme binding"/>
    <property type="evidence" value="ECO:0007669"/>
    <property type="project" value="InterPro"/>
</dbReference>
<feature type="binding site" description="axial binding residue" evidence="13">
    <location>
        <position position="187"/>
    </location>
    <ligand>
        <name>heme</name>
        <dbReference type="ChEBI" id="CHEBI:30413"/>
    </ligand>
    <ligandPart>
        <name>Fe</name>
        <dbReference type="ChEBI" id="CHEBI:18248"/>
    </ligandPart>
</feature>
<evidence type="ECO:0000313" key="17">
    <source>
        <dbReference type="RefSeq" id="XP_003743392.2"/>
    </source>
</evidence>
<evidence type="ECO:0000256" key="10">
    <source>
        <dbReference type="ARBA" id="ARBA00023004"/>
    </source>
</evidence>
<evidence type="ECO:0000256" key="6">
    <source>
        <dbReference type="ARBA" id="ARBA00022723"/>
    </source>
</evidence>
<dbReference type="PANTHER" id="PTHR24292:SF102">
    <property type="entry name" value="CYTOCHROME P450 FAMILY-RELATED"/>
    <property type="match status" value="1"/>
</dbReference>
<keyword evidence="5 13" id="KW-0349">Heme</keyword>
<keyword evidence="11 14" id="KW-0503">Monooxygenase</keyword>
<evidence type="ECO:0000256" key="7">
    <source>
        <dbReference type="ARBA" id="ARBA00022824"/>
    </source>
</evidence>
<keyword evidence="8" id="KW-0492">Microsome</keyword>
<evidence type="ECO:0000256" key="3">
    <source>
        <dbReference type="ARBA" id="ARBA00004406"/>
    </source>
</evidence>
<dbReference type="PROSITE" id="PS00086">
    <property type="entry name" value="CYTOCHROME_P450"/>
    <property type="match status" value="1"/>
</dbReference>
<dbReference type="Proteomes" id="UP000694867">
    <property type="component" value="Unplaced"/>
</dbReference>
<dbReference type="GO" id="GO:0004497">
    <property type="term" value="F:monooxygenase activity"/>
    <property type="evidence" value="ECO:0007669"/>
    <property type="project" value="UniProtKB-KW"/>
</dbReference>
<keyword evidence="10 13" id="KW-0408">Iron</keyword>
<comment type="subcellular location">
    <subcellularLocation>
        <location evidence="3">Endoplasmic reticulum membrane</location>
        <topology evidence="3">Peripheral membrane protein</topology>
    </subcellularLocation>
    <subcellularLocation>
        <location evidence="2">Microsome membrane</location>
        <topology evidence="2">Peripheral membrane protein</topology>
    </subcellularLocation>
</comment>
<keyword evidence="16" id="KW-1185">Reference proteome</keyword>
<dbReference type="GO" id="GO:0005506">
    <property type="term" value="F:iron ion binding"/>
    <property type="evidence" value="ECO:0007669"/>
    <property type="project" value="InterPro"/>
</dbReference>
<dbReference type="Gene3D" id="1.10.630.10">
    <property type="entry name" value="Cytochrome P450"/>
    <property type="match status" value="1"/>
</dbReference>
<evidence type="ECO:0000256" key="5">
    <source>
        <dbReference type="ARBA" id="ARBA00022617"/>
    </source>
</evidence>
<evidence type="ECO:0000256" key="15">
    <source>
        <dbReference type="SAM" id="MobiDB-lite"/>
    </source>
</evidence>
<comment type="cofactor">
    <cofactor evidence="1 13">
        <name>heme</name>
        <dbReference type="ChEBI" id="CHEBI:30413"/>
    </cofactor>
</comment>